<feature type="region of interest" description="Disordered" evidence="5">
    <location>
        <begin position="325"/>
        <end position="361"/>
    </location>
</feature>
<gene>
    <name evidence="6" type="ORF">HU200_052672</name>
</gene>
<evidence type="ECO:0000256" key="3">
    <source>
        <dbReference type="ARBA" id="ARBA00023163"/>
    </source>
</evidence>
<proteinExistence type="inferred from homology"/>
<dbReference type="SUPFAM" id="SSF47396">
    <property type="entry name" value="Transcription factor IIA (TFIIA), alpha-helical domain"/>
    <property type="match status" value="1"/>
</dbReference>
<feature type="compositionally biased region" description="Acidic residues" evidence="5">
    <location>
        <begin position="334"/>
        <end position="361"/>
    </location>
</feature>
<evidence type="ECO:0000256" key="2">
    <source>
        <dbReference type="ARBA" id="ARBA00010059"/>
    </source>
</evidence>
<sequence>MASSNVSNVYISVIDDVISKVREDFITYGVGDAVLNELQAVSTAYFGTPGSYALKLLFVFCDFDGCFSDLAGEPLALGDEDVTLWRNLGKHRPHQGRRRLRRRHRWNDPASARPQCAIRSHIRGTPLQTPIQTPLPGTDAGMYNIPTAPSDYAPSPISDVRNGITINGSDPKTGRPSPYMPPPSPWMNQRPLGVDVNVDLPKSSHCSCLLTTGRRDQQPGGGSQKDFLMMSSGKRKRDEYPGQLPSGSFVPQQDGSADKIVEFVVSKQFLFPGVPTEDYNTPGESGSMLKLWNLCALLTYFTFIIYIEHDLLCLLAEYRAPTPAVGTPKPINDAGDDDDEPPLNEDDDDDDELDDLEQGEDEPNTQHLVLAQFDKVTRTKNRWKCTLKDGIMHLNGRDVLFNKVCSIIFLATGEFDF</sequence>
<dbReference type="GO" id="GO:0006367">
    <property type="term" value="P:transcription initiation at RNA polymerase II promoter"/>
    <property type="evidence" value="ECO:0007669"/>
    <property type="project" value="InterPro"/>
</dbReference>
<dbReference type="CDD" id="cd07976">
    <property type="entry name" value="TFIIA_alpha_beta_like"/>
    <property type="match status" value="1"/>
</dbReference>
<dbReference type="PANTHER" id="PTHR12694:SF8">
    <property type="entry name" value="TRANSCRIPTION INITIATION FACTOR IIA SUBUNIT 1"/>
    <property type="match status" value="1"/>
</dbReference>
<dbReference type="Pfam" id="PF03153">
    <property type="entry name" value="TFIIA"/>
    <property type="match status" value="1"/>
</dbReference>
<evidence type="ECO:0000256" key="1">
    <source>
        <dbReference type="ARBA" id="ARBA00004123"/>
    </source>
</evidence>
<dbReference type="Gene3D" id="1.10.287.100">
    <property type="match status" value="1"/>
</dbReference>
<protein>
    <submittedName>
        <fullName evidence="6">Uncharacterized protein</fullName>
    </submittedName>
</protein>
<comment type="caution">
    <text evidence="6">The sequence shown here is derived from an EMBL/GenBank/DDBJ whole genome shotgun (WGS) entry which is preliminary data.</text>
</comment>
<dbReference type="InterPro" id="IPR004855">
    <property type="entry name" value="TFIIA_asu/bsu"/>
</dbReference>
<keyword evidence="3" id="KW-0804">Transcription</keyword>
<organism evidence="6 7">
    <name type="scientific">Digitaria exilis</name>
    <dbReference type="NCBI Taxonomy" id="1010633"/>
    <lineage>
        <taxon>Eukaryota</taxon>
        <taxon>Viridiplantae</taxon>
        <taxon>Streptophyta</taxon>
        <taxon>Embryophyta</taxon>
        <taxon>Tracheophyta</taxon>
        <taxon>Spermatophyta</taxon>
        <taxon>Magnoliopsida</taxon>
        <taxon>Liliopsida</taxon>
        <taxon>Poales</taxon>
        <taxon>Poaceae</taxon>
        <taxon>PACMAD clade</taxon>
        <taxon>Panicoideae</taxon>
        <taxon>Panicodae</taxon>
        <taxon>Paniceae</taxon>
        <taxon>Anthephorinae</taxon>
        <taxon>Digitaria</taxon>
    </lineage>
</organism>
<keyword evidence="4" id="KW-0539">Nucleus</keyword>
<evidence type="ECO:0000256" key="4">
    <source>
        <dbReference type="ARBA" id="ARBA00023242"/>
    </source>
</evidence>
<name>A0A835ANN8_9POAL</name>
<dbReference type="PANTHER" id="PTHR12694">
    <property type="entry name" value="TRANSCRIPTION INITIATION FACTOR IIA SUBUNIT 1"/>
    <property type="match status" value="1"/>
</dbReference>
<dbReference type="Gene3D" id="2.30.18.10">
    <property type="entry name" value="Transcription factor IIA (TFIIA), beta-barrel domain"/>
    <property type="match status" value="1"/>
</dbReference>
<dbReference type="SUPFAM" id="SSF50784">
    <property type="entry name" value="Transcription factor IIA (TFIIA), beta-barrel domain"/>
    <property type="match status" value="1"/>
</dbReference>
<dbReference type="Proteomes" id="UP000636709">
    <property type="component" value="Unassembled WGS sequence"/>
</dbReference>
<dbReference type="EMBL" id="JACEFO010002297">
    <property type="protein sequence ID" value="KAF8667718.1"/>
    <property type="molecule type" value="Genomic_DNA"/>
</dbReference>
<dbReference type="SMART" id="SM01371">
    <property type="entry name" value="TFIIA"/>
    <property type="match status" value="1"/>
</dbReference>
<evidence type="ECO:0000256" key="5">
    <source>
        <dbReference type="SAM" id="MobiDB-lite"/>
    </source>
</evidence>
<reference evidence="6" key="1">
    <citation type="submission" date="2020-07" db="EMBL/GenBank/DDBJ databases">
        <title>Genome sequence and genetic diversity analysis of an under-domesticated orphan crop, white fonio (Digitaria exilis).</title>
        <authorList>
            <person name="Bennetzen J.L."/>
            <person name="Chen S."/>
            <person name="Ma X."/>
            <person name="Wang X."/>
            <person name="Yssel A.E.J."/>
            <person name="Chaluvadi S.R."/>
            <person name="Johnson M."/>
            <person name="Gangashetty P."/>
            <person name="Hamidou F."/>
            <person name="Sanogo M.D."/>
            <person name="Zwaenepoel A."/>
            <person name="Wallace J."/>
            <person name="Van De Peer Y."/>
            <person name="Van Deynze A."/>
        </authorList>
    </citation>
    <scope>NUCLEOTIDE SEQUENCE</scope>
    <source>
        <tissue evidence="6">Leaves</tissue>
    </source>
</reference>
<dbReference type="AlphaFoldDB" id="A0A835ANN8"/>
<evidence type="ECO:0000313" key="6">
    <source>
        <dbReference type="EMBL" id="KAF8667718.1"/>
    </source>
</evidence>
<comment type="subcellular location">
    <subcellularLocation>
        <location evidence="1">Nucleus</location>
    </subcellularLocation>
</comment>
<dbReference type="FunFam" id="2.30.18.10:FF:000005">
    <property type="entry name" value="transcription initiation factor IIA large subunit"/>
    <property type="match status" value="1"/>
</dbReference>
<evidence type="ECO:0000313" key="7">
    <source>
        <dbReference type="Proteomes" id="UP000636709"/>
    </source>
</evidence>
<keyword evidence="7" id="KW-1185">Reference proteome</keyword>
<dbReference type="OrthoDB" id="6275927at2759"/>
<comment type="similarity">
    <text evidence="2">Belongs to the TFIIA subunit 1 family.</text>
</comment>
<dbReference type="GO" id="GO:0005672">
    <property type="term" value="C:transcription factor TFIIA complex"/>
    <property type="evidence" value="ECO:0007669"/>
    <property type="project" value="InterPro"/>
</dbReference>
<accession>A0A835ANN8</accession>
<dbReference type="InterPro" id="IPR009088">
    <property type="entry name" value="TFIIA_b-brl"/>
</dbReference>